<organism evidence="2 3">
    <name type="scientific">Rhodohalobacter mucosus</name>
    <dbReference type="NCBI Taxonomy" id="2079485"/>
    <lineage>
        <taxon>Bacteria</taxon>
        <taxon>Pseudomonadati</taxon>
        <taxon>Balneolota</taxon>
        <taxon>Balneolia</taxon>
        <taxon>Balneolales</taxon>
        <taxon>Balneolaceae</taxon>
        <taxon>Rhodohalobacter</taxon>
    </lineage>
</organism>
<accession>A0A316TRM5</accession>
<keyword evidence="1" id="KW-0472">Membrane</keyword>
<sequence length="330" mass="38167">MISKKKIRDTWKEFSASPGGKRVKKFTRRLVIAFIVGIIIYQIADIGWREVLSSLPGEPLFYLIFFILYFSLPFTEIFIYRQIWPVKRWKLFRLFMTKRVYNEEVVGYSGEFFLFMQARKFLDDGDRQILKNIRDNNILSAINSNLVAFTLVGVLIFTGFIDIEELVGDIDWIYIAAAVFILALIVAVIVQFRKYIFDLPLKKALVIFGIYMTRFLIHHGLIVVQWAVVIPDTPISVWLLFLTVVIVVNRIPLLPSRDLVFMWVGIELSKMLNMATASVAGMLLVSSALRKVMNLILFLYLSTVSKSESLAELKEQELNDSVETEQKEQR</sequence>
<feature type="transmembrane region" description="Helical" evidence="1">
    <location>
        <begin position="138"/>
        <end position="160"/>
    </location>
</feature>
<reference evidence="2 3" key="1">
    <citation type="submission" date="2018-05" db="EMBL/GenBank/DDBJ databases">
        <title>Rhodohalobacter halophilus gen. nov., sp. nov., a moderately halophilic member of the family Balneolaceae.</title>
        <authorList>
            <person name="Liu Z.-W."/>
        </authorList>
    </citation>
    <scope>NUCLEOTIDE SEQUENCE [LARGE SCALE GENOMIC DNA]</scope>
    <source>
        <strain evidence="2 3">8A47</strain>
    </source>
</reference>
<dbReference type="EMBL" id="QGGB01000004">
    <property type="protein sequence ID" value="PWN07217.1"/>
    <property type="molecule type" value="Genomic_DNA"/>
</dbReference>
<feature type="transmembrane region" description="Helical" evidence="1">
    <location>
        <begin position="30"/>
        <end position="48"/>
    </location>
</feature>
<keyword evidence="1" id="KW-1133">Transmembrane helix</keyword>
<dbReference type="Proteomes" id="UP000245533">
    <property type="component" value="Unassembled WGS sequence"/>
</dbReference>
<protein>
    <recommendedName>
        <fullName evidence="4">Lysylphosphatidylglycerol synthase TM region</fullName>
    </recommendedName>
</protein>
<feature type="transmembrane region" description="Helical" evidence="1">
    <location>
        <begin position="172"/>
        <end position="192"/>
    </location>
</feature>
<evidence type="ECO:0000313" key="3">
    <source>
        <dbReference type="Proteomes" id="UP000245533"/>
    </source>
</evidence>
<evidence type="ECO:0000256" key="1">
    <source>
        <dbReference type="SAM" id="Phobius"/>
    </source>
</evidence>
<dbReference type="RefSeq" id="WP_109645866.1">
    <property type="nucleotide sequence ID" value="NZ_QGGB01000004.1"/>
</dbReference>
<dbReference type="OrthoDB" id="7184927at2"/>
<feature type="transmembrane region" description="Helical" evidence="1">
    <location>
        <begin position="204"/>
        <end position="229"/>
    </location>
</feature>
<name>A0A316TRM5_9BACT</name>
<keyword evidence="1" id="KW-0812">Transmembrane</keyword>
<keyword evidence="3" id="KW-1185">Reference proteome</keyword>
<proteinExistence type="predicted"/>
<evidence type="ECO:0000313" key="2">
    <source>
        <dbReference type="EMBL" id="PWN07217.1"/>
    </source>
</evidence>
<feature type="transmembrane region" description="Helical" evidence="1">
    <location>
        <begin position="235"/>
        <end position="253"/>
    </location>
</feature>
<gene>
    <name evidence="2" type="ORF">DDZ15_05305</name>
</gene>
<comment type="caution">
    <text evidence="2">The sequence shown here is derived from an EMBL/GenBank/DDBJ whole genome shotgun (WGS) entry which is preliminary data.</text>
</comment>
<feature type="transmembrane region" description="Helical" evidence="1">
    <location>
        <begin position="60"/>
        <end position="80"/>
    </location>
</feature>
<dbReference type="AlphaFoldDB" id="A0A316TRM5"/>
<evidence type="ECO:0008006" key="4">
    <source>
        <dbReference type="Google" id="ProtNLM"/>
    </source>
</evidence>